<dbReference type="PANTHER" id="PTHR22872:SF2">
    <property type="entry name" value="INHIBITOR OF BRUTON TYROSINE KINASE"/>
    <property type="match status" value="1"/>
</dbReference>
<accession>A0ABQ8ZC92</accession>
<keyword evidence="5" id="KW-1185">Reference proteome</keyword>
<proteinExistence type="predicted"/>
<comment type="caution">
    <text evidence="4">The sequence shown here is derived from an EMBL/GenBank/DDBJ whole genome shotgun (WGS) entry which is preliminary data.</text>
</comment>
<dbReference type="EMBL" id="JAOAOG010000021">
    <property type="protein sequence ID" value="KAJ6254383.1"/>
    <property type="molecule type" value="Genomic_DNA"/>
</dbReference>
<dbReference type="InterPro" id="IPR000210">
    <property type="entry name" value="BTB/POZ_dom"/>
</dbReference>
<dbReference type="Pfam" id="PF00651">
    <property type="entry name" value="BTB"/>
    <property type="match status" value="1"/>
</dbReference>
<evidence type="ECO:0000259" key="3">
    <source>
        <dbReference type="PROSITE" id="PS50097"/>
    </source>
</evidence>
<dbReference type="SUPFAM" id="SSF50985">
    <property type="entry name" value="RCC1/BLIP-II"/>
    <property type="match status" value="1"/>
</dbReference>
<dbReference type="InterPro" id="IPR009091">
    <property type="entry name" value="RCC1/BLIP-II"/>
</dbReference>
<dbReference type="PROSITE" id="PS50097">
    <property type="entry name" value="BTB"/>
    <property type="match status" value="1"/>
</dbReference>
<dbReference type="SUPFAM" id="SSF54695">
    <property type="entry name" value="POZ domain"/>
    <property type="match status" value="1"/>
</dbReference>
<dbReference type="PANTHER" id="PTHR22872">
    <property type="entry name" value="BTK-BINDING PROTEIN-RELATED"/>
    <property type="match status" value="1"/>
</dbReference>
<evidence type="ECO:0000256" key="1">
    <source>
        <dbReference type="ARBA" id="ARBA00022737"/>
    </source>
</evidence>
<dbReference type="Gene3D" id="2.130.10.30">
    <property type="entry name" value="Regulator of chromosome condensation 1/beta-lactamase-inhibitor protein II"/>
    <property type="match status" value="1"/>
</dbReference>
<feature type="domain" description="BTB" evidence="3">
    <location>
        <begin position="496"/>
        <end position="565"/>
    </location>
</feature>
<sequence>MSSLSSKKQTTKKESKVLFTKCGRLGFLDKENKPNYKWAQTMSFVNPKKIVPIDRGYVLVWGQNNQLTLHHKDLGTIHYQLPKERIKDIQCGTFSYLILTWSGKVFSLAQENQCSNIPFQNYQKSNFKTLRQVTIDTKENVLIEDIAMGFCNNYFISTDSRLYSSGDFCEGRLGNDIKQNAQIPIFIRKNVLKAFSGPHGLGLFVVTTNNKLLACGNNSYSKLSLGNKFSENHQKGLRKAKVEGFEPKDIVNLITGQSQSVLLTKHGAVFSCGSGEHNGHSTKKDIFTEIAELKNKFVIRINSGEYNQLALTKELELFAWGFTYQPTDINISYQKPVKIKLPDFPITKNLQFSCSNSSVFVYNANENILNVDFENFFKSKLYTDCILGVNENSVKCHKILIEFRMNNIKIQTIQEIMKEKTKNEINNFLKFIYYDQINDENSLKEIFDKLNLTFSPHENEDSLEKDLLKLYNDEDSKDFNILVKSEDEEENDDDDDDDDDDVDVDEIPVHKFILLARSGLFREMFKNLNENEKTINQIKDYSGKSIESLEVLMKYFYTGKIELTADHDPLLIKEELEDSVDYYQLNENSNLIDQLINY</sequence>
<reference evidence="4" key="1">
    <citation type="submission" date="2022-08" db="EMBL/GenBank/DDBJ databases">
        <title>Novel sulfate-reducing endosymbionts in the free-living metamonad Anaeramoeba.</title>
        <authorList>
            <person name="Jerlstrom-Hultqvist J."/>
            <person name="Cepicka I."/>
            <person name="Gallot-Lavallee L."/>
            <person name="Salas-Leiva D."/>
            <person name="Curtis B.A."/>
            <person name="Zahonova K."/>
            <person name="Pipaliya S."/>
            <person name="Dacks J."/>
            <person name="Roger A.J."/>
        </authorList>
    </citation>
    <scope>NUCLEOTIDE SEQUENCE</scope>
    <source>
        <strain evidence="4">Schooner1</strain>
    </source>
</reference>
<organism evidence="4 5">
    <name type="scientific">Anaeramoeba flamelloides</name>
    <dbReference type="NCBI Taxonomy" id="1746091"/>
    <lineage>
        <taxon>Eukaryota</taxon>
        <taxon>Metamonada</taxon>
        <taxon>Anaeramoebidae</taxon>
        <taxon>Anaeramoeba</taxon>
    </lineage>
</organism>
<dbReference type="CDD" id="cd18186">
    <property type="entry name" value="BTB_POZ_ZBTB_KLHL-like"/>
    <property type="match status" value="1"/>
</dbReference>
<dbReference type="Proteomes" id="UP001150062">
    <property type="component" value="Unassembled WGS sequence"/>
</dbReference>
<dbReference type="InterPro" id="IPR051625">
    <property type="entry name" value="Signaling_Regulatory_Domain"/>
</dbReference>
<dbReference type="Gene3D" id="3.30.710.10">
    <property type="entry name" value="Potassium Channel Kv1.1, Chain A"/>
    <property type="match status" value="1"/>
</dbReference>
<feature type="compositionally biased region" description="Acidic residues" evidence="2">
    <location>
        <begin position="486"/>
        <end position="503"/>
    </location>
</feature>
<dbReference type="InterPro" id="IPR011333">
    <property type="entry name" value="SKP1/BTB/POZ_sf"/>
</dbReference>
<gene>
    <name evidence="4" type="ORF">M0813_01219</name>
</gene>
<evidence type="ECO:0000313" key="5">
    <source>
        <dbReference type="Proteomes" id="UP001150062"/>
    </source>
</evidence>
<evidence type="ECO:0000256" key="2">
    <source>
        <dbReference type="SAM" id="MobiDB-lite"/>
    </source>
</evidence>
<protein>
    <submittedName>
        <fullName evidence="4">Btk-binding protein-related</fullName>
    </submittedName>
</protein>
<evidence type="ECO:0000313" key="4">
    <source>
        <dbReference type="EMBL" id="KAJ6254383.1"/>
    </source>
</evidence>
<keyword evidence="1" id="KW-0677">Repeat</keyword>
<name>A0ABQ8ZC92_9EUKA</name>
<feature type="region of interest" description="Disordered" evidence="2">
    <location>
        <begin position="482"/>
        <end position="503"/>
    </location>
</feature>